<dbReference type="PANTHER" id="PTHR46609">
    <property type="entry name" value="EXONUCLEASE, PHAGE-TYPE/RECB, C-TERMINAL DOMAIN-CONTAINING PROTEIN"/>
    <property type="match status" value="1"/>
</dbReference>
<dbReference type="GO" id="GO:0006281">
    <property type="term" value="P:DNA repair"/>
    <property type="evidence" value="ECO:0007669"/>
    <property type="project" value="UniProtKB-ARBA"/>
</dbReference>
<dbReference type="CDD" id="cd22343">
    <property type="entry name" value="PDDEXK_lambda_exonuclease-like"/>
    <property type="match status" value="1"/>
</dbReference>
<dbReference type="Gene3D" id="3.90.320.10">
    <property type="match status" value="1"/>
</dbReference>
<dbReference type="RefSeq" id="XP_022321463.1">
    <property type="nucleotide sequence ID" value="XM_022465755.1"/>
</dbReference>
<evidence type="ECO:0000313" key="3">
    <source>
        <dbReference type="Proteomes" id="UP000694844"/>
    </source>
</evidence>
<dbReference type="PANTHER" id="PTHR46609:SF7">
    <property type="match status" value="1"/>
</dbReference>
<dbReference type="OrthoDB" id="6090844at2759"/>
<dbReference type="GO" id="GO:0008270">
    <property type="term" value="F:zinc ion binding"/>
    <property type="evidence" value="ECO:0007669"/>
    <property type="project" value="UniProtKB-KW"/>
</dbReference>
<dbReference type="InterPro" id="IPR019080">
    <property type="entry name" value="YqaJ_viral_recombinase"/>
</dbReference>
<dbReference type="SUPFAM" id="SSF52980">
    <property type="entry name" value="Restriction endonuclease-like"/>
    <property type="match status" value="1"/>
</dbReference>
<dbReference type="AlphaFoldDB" id="A0A8B8D062"/>
<dbReference type="InterPro" id="IPR011335">
    <property type="entry name" value="Restrct_endonuc-II-like"/>
</dbReference>
<name>A0A8B8D062_CRAVI</name>
<organism evidence="3 4">
    <name type="scientific">Crassostrea virginica</name>
    <name type="common">Eastern oyster</name>
    <dbReference type="NCBI Taxonomy" id="6565"/>
    <lineage>
        <taxon>Eukaryota</taxon>
        <taxon>Metazoa</taxon>
        <taxon>Spiralia</taxon>
        <taxon>Lophotrochozoa</taxon>
        <taxon>Mollusca</taxon>
        <taxon>Bivalvia</taxon>
        <taxon>Autobranchia</taxon>
        <taxon>Pteriomorphia</taxon>
        <taxon>Ostreida</taxon>
        <taxon>Ostreoidea</taxon>
        <taxon>Ostreidae</taxon>
        <taxon>Crassostrea</taxon>
    </lineage>
</organism>
<evidence type="ECO:0000259" key="2">
    <source>
        <dbReference type="PROSITE" id="PS50966"/>
    </source>
</evidence>
<keyword evidence="3" id="KW-1185">Reference proteome</keyword>
<dbReference type="PROSITE" id="PS50966">
    <property type="entry name" value="ZF_SWIM"/>
    <property type="match status" value="1"/>
</dbReference>
<evidence type="ECO:0000313" key="4">
    <source>
        <dbReference type="RefSeq" id="XP_022321463.1"/>
    </source>
</evidence>
<keyword evidence="1" id="KW-0863">Zinc-finger</keyword>
<dbReference type="InterPro" id="IPR051703">
    <property type="entry name" value="NF-kappa-B_Signaling_Reg"/>
</dbReference>
<protein>
    <submittedName>
        <fullName evidence="4">Uncharacterized protein LOC111123438</fullName>
    </submittedName>
</protein>
<proteinExistence type="predicted"/>
<keyword evidence="1" id="KW-0862">Zinc</keyword>
<reference evidence="4" key="1">
    <citation type="submission" date="2025-08" db="UniProtKB">
        <authorList>
            <consortium name="RefSeq"/>
        </authorList>
    </citation>
    <scope>IDENTIFICATION</scope>
    <source>
        <tissue evidence="4">Whole sample</tissue>
    </source>
</reference>
<dbReference type="GeneID" id="111123438"/>
<keyword evidence="1" id="KW-0479">Metal-binding</keyword>
<dbReference type="Proteomes" id="UP000694844">
    <property type="component" value="Chromosome 3"/>
</dbReference>
<dbReference type="InterPro" id="IPR007527">
    <property type="entry name" value="Znf_SWIM"/>
</dbReference>
<dbReference type="Pfam" id="PF09588">
    <property type="entry name" value="YqaJ"/>
    <property type="match status" value="1"/>
</dbReference>
<dbReference type="KEGG" id="cvn:111123438"/>
<evidence type="ECO:0000256" key="1">
    <source>
        <dbReference type="PROSITE-ProRule" id="PRU00325"/>
    </source>
</evidence>
<gene>
    <name evidence="4" type="primary">LOC111123438</name>
</gene>
<sequence length="421" mass="47779">MEVKISVDTSPCTIVGSECECKAGSGHCSHSIGLLYLISHYQKLGLKAVPPVQSKTSLPQTWHIPSRVEGLTPKCVDSLEINKVKMEQGPPKKKKRITEGILPNVYCPVEKPISSEFSQLLIQNLKSIKSDAQILNILPSMAPPKVDSSFGPVPFGCPLSYQQKLNTTITDIVNHPNIVFPKFTLPILQPCYDAVLPEHQFNKFMGLQINEFTCYEVEEHTRLQSHNKTWHDVRKNRLTSSVFKDVCSRKSDFQALASRLLKSKNIMTAQMKFGIENEPGAARTYSEITGNSVYLCGFVINPSAPHLGTSPDRKVFDPNATPQYGLLEIKCPSKDSFTECQFLVQNKNNQSYKLKTSHNYYFQMIGLMALTGLNWCDFFVKCRQDFHMERIPFDQEKWKSMKSSLDKFYFEELLPQICSRM</sequence>
<dbReference type="InterPro" id="IPR011604">
    <property type="entry name" value="PDDEXK-like_dom_sf"/>
</dbReference>
<feature type="domain" description="SWIM-type" evidence="2">
    <location>
        <begin position="1"/>
        <end position="39"/>
    </location>
</feature>
<accession>A0A8B8D062</accession>